<proteinExistence type="inferred from homology"/>
<dbReference type="InterPro" id="IPR044865">
    <property type="entry name" value="MRH_dom"/>
</dbReference>
<evidence type="ECO:0000256" key="11">
    <source>
        <dbReference type="ARBA" id="ARBA00022989"/>
    </source>
</evidence>
<dbReference type="GO" id="GO:0015031">
    <property type="term" value="P:protein transport"/>
    <property type="evidence" value="ECO:0007669"/>
    <property type="project" value="UniProtKB-KW"/>
</dbReference>
<protein>
    <recommendedName>
        <fullName evidence="6">Autophagy-related protein 27</fullName>
    </recommendedName>
</protein>
<keyword evidence="13" id="KW-0333">Golgi apparatus</keyword>
<evidence type="ECO:0000256" key="18">
    <source>
        <dbReference type="SAM" id="MobiDB-lite"/>
    </source>
</evidence>
<dbReference type="Proteomes" id="UP000503462">
    <property type="component" value="Chromosome 1"/>
</dbReference>
<feature type="signal peptide" evidence="20">
    <location>
        <begin position="1"/>
        <end position="20"/>
    </location>
</feature>
<keyword evidence="10" id="KW-0653">Protein transport</keyword>
<dbReference type="GO" id="GO:0006914">
    <property type="term" value="P:autophagy"/>
    <property type="evidence" value="ECO:0007669"/>
    <property type="project" value="UniProtKB-KW"/>
</dbReference>
<sequence>MAPAWQVLPFLLLAPALTSAIPFNCDGENDSGHTFIGKSLKGPKKIFHTENFGVSTRNTTYTIDLCDPLKRDDEVDKDMQCHIGTRICAQSYLYHANDTVMPEYVKDITGEYSTDSGRSMDSKIKWLGAEDDSKEGFEVTMHGGRFPFDDSNGKPQRAIIEFICAADLTGLEGFDEKTRRDEDEDQSPNPDQGKSLQFVSYNTGDKVDTLRLSWKTKLACTEAQDVDAPKKAGWGFFTWFVIILFLLAAAYIIFGSWLNYNRYGARGWDLIPHGDTIRDLPYIIKDFASNLMSRVRGEGSRGGYSAV</sequence>
<evidence type="ECO:0000256" key="15">
    <source>
        <dbReference type="ARBA" id="ARBA00023136"/>
    </source>
</evidence>
<evidence type="ECO:0000313" key="23">
    <source>
        <dbReference type="Proteomes" id="UP000503462"/>
    </source>
</evidence>
<reference evidence="22 23" key="1">
    <citation type="journal article" date="2016" name="Sci. Rep.">
        <title>Peltaster fructicola genome reveals evolution from an invasive phytopathogen to an ectophytic parasite.</title>
        <authorList>
            <person name="Xu C."/>
            <person name="Chen H."/>
            <person name="Gleason M.L."/>
            <person name="Xu J.R."/>
            <person name="Liu H."/>
            <person name="Zhang R."/>
            <person name="Sun G."/>
        </authorList>
    </citation>
    <scope>NUCLEOTIDE SEQUENCE [LARGE SCALE GENOMIC DNA]</scope>
    <source>
        <strain evidence="22 23">LNHT1506</strain>
    </source>
</reference>
<keyword evidence="9 20" id="KW-0732">Signal</keyword>
<evidence type="ECO:0000256" key="9">
    <source>
        <dbReference type="ARBA" id="ARBA00022729"/>
    </source>
</evidence>
<gene>
    <name evidence="22" type="ORF">AMS68_001869</name>
</gene>
<feature type="domain" description="MRH" evidence="21">
    <location>
        <begin position="44"/>
        <end position="222"/>
    </location>
</feature>
<feature type="compositionally biased region" description="Polar residues" evidence="18">
    <location>
        <begin position="187"/>
        <end position="197"/>
    </location>
</feature>
<evidence type="ECO:0000313" key="22">
    <source>
        <dbReference type="EMBL" id="QIW96351.1"/>
    </source>
</evidence>
<evidence type="ECO:0000256" key="10">
    <source>
        <dbReference type="ARBA" id="ARBA00022927"/>
    </source>
</evidence>
<dbReference type="EMBL" id="CP051139">
    <property type="protein sequence ID" value="QIW96351.1"/>
    <property type="molecule type" value="Genomic_DNA"/>
</dbReference>
<dbReference type="PROSITE" id="PS51914">
    <property type="entry name" value="MRH"/>
    <property type="match status" value="1"/>
</dbReference>
<evidence type="ECO:0000256" key="1">
    <source>
        <dbReference type="ARBA" id="ARBA00004304"/>
    </source>
</evidence>
<keyword evidence="7" id="KW-0813">Transport</keyword>
<dbReference type="PANTHER" id="PTHR15071">
    <property type="entry name" value="MANNOSE-6-PHOSPHATE RECEPTOR FAMILY MEMBER"/>
    <property type="match status" value="1"/>
</dbReference>
<feature type="region of interest" description="Disordered" evidence="18">
    <location>
        <begin position="177"/>
        <end position="197"/>
    </location>
</feature>
<evidence type="ECO:0000256" key="19">
    <source>
        <dbReference type="SAM" id="Phobius"/>
    </source>
</evidence>
<evidence type="ECO:0000256" key="2">
    <source>
        <dbReference type="ARBA" id="ARBA00004358"/>
    </source>
</evidence>
<organism evidence="22 23">
    <name type="scientific">Peltaster fructicola</name>
    <dbReference type="NCBI Taxonomy" id="286661"/>
    <lineage>
        <taxon>Eukaryota</taxon>
        <taxon>Fungi</taxon>
        <taxon>Dikarya</taxon>
        <taxon>Ascomycota</taxon>
        <taxon>Pezizomycotina</taxon>
        <taxon>Dothideomycetes</taxon>
        <taxon>Dothideomycetes incertae sedis</taxon>
        <taxon>Peltaster</taxon>
    </lineage>
</organism>
<evidence type="ECO:0000256" key="3">
    <source>
        <dbReference type="ARBA" id="ARBA00004472"/>
    </source>
</evidence>
<keyword evidence="16" id="KW-1015">Disulfide bond</keyword>
<evidence type="ECO:0000256" key="7">
    <source>
        <dbReference type="ARBA" id="ARBA00022448"/>
    </source>
</evidence>
<evidence type="ECO:0000256" key="14">
    <source>
        <dbReference type="ARBA" id="ARBA00023128"/>
    </source>
</evidence>
<keyword evidence="14" id="KW-0496">Mitochondrion</keyword>
<evidence type="ECO:0000256" key="16">
    <source>
        <dbReference type="ARBA" id="ARBA00023157"/>
    </source>
</evidence>
<evidence type="ECO:0000256" key="20">
    <source>
        <dbReference type="SAM" id="SignalP"/>
    </source>
</evidence>
<evidence type="ECO:0000256" key="6">
    <source>
        <dbReference type="ARBA" id="ARBA00013776"/>
    </source>
</evidence>
<evidence type="ECO:0000256" key="12">
    <source>
        <dbReference type="ARBA" id="ARBA00023006"/>
    </source>
</evidence>
<dbReference type="GO" id="GO:0030659">
    <property type="term" value="C:cytoplasmic vesicle membrane"/>
    <property type="evidence" value="ECO:0007669"/>
    <property type="project" value="UniProtKB-SubCell"/>
</dbReference>
<evidence type="ECO:0000256" key="13">
    <source>
        <dbReference type="ARBA" id="ARBA00023034"/>
    </source>
</evidence>
<keyword evidence="12" id="KW-0072">Autophagy</keyword>
<evidence type="ECO:0000256" key="8">
    <source>
        <dbReference type="ARBA" id="ARBA00022692"/>
    </source>
</evidence>
<dbReference type="PANTHER" id="PTHR15071:SF13">
    <property type="entry name" value="AUTOPHAGY-RELATED PROTEIN 27"/>
    <property type="match status" value="1"/>
</dbReference>
<keyword evidence="23" id="KW-1185">Reference proteome</keyword>
<name>A0A6H0XNL6_9PEZI</name>
<keyword evidence="8 19" id="KW-0812">Transmembrane</keyword>
<keyword evidence="17" id="KW-0968">Cytoplasmic vesicle</keyword>
<dbReference type="Gene3D" id="2.70.130.10">
    <property type="entry name" value="Mannose-6-phosphate receptor binding domain"/>
    <property type="match status" value="1"/>
</dbReference>
<comment type="similarity">
    <text evidence="5">Belongs to the ATG27 family.</text>
</comment>
<dbReference type="AlphaFoldDB" id="A0A6H0XNL6"/>
<accession>A0A6H0XNL6</accession>
<evidence type="ECO:0000256" key="4">
    <source>
        <dbReference type="ARBA" id="ARBA00004614"/>
    </source>
</evidence>
<dbReference type="OrthoDB" id="29460at2759"/>
<dbReference type="GO" id="GO:0031966">
    <property type="term" value="C:mitochondrial membrane"/>
    <property type="evidence" value="ECO:0007669"/>
    <property type="project" value="UniProtKB-SubCell"/>
</dbReference>
<feature type="transmembrane region" description="Helical" evidence="19">
    <location>
        <begin position="234"/>
        <end position="258"/>
    </location>
</feature>
<keyword evidence="15 19" id="KW-0472">Membrane</keyword>
<evidence type="ECO:0000256" key="17">
    <source>
        <dbReference type="ARBA" id="ARBA00023329"/>
    </source>
</evidence>
<dbReference type="Pfam" id="PF09451">
    <property type="entry name" value="ATG27"/>
    <property type="match status" value="1"/>
</dbReference>
<keyword evidence="11 19" id="KW-1133">Transmembrane helix</keyword>
<dbReference type="GO" id="GO:0000139">
    <property type="term" value="C:Golgi membrane"/>
    <property type="evidence" value="ECO:0007669"/>
    <property type="project" value="UniProtKB-SubCell"/>
</dbReference>
<feature type="chain" id="PRO_5026235552" description="Autophagy-related protein 27" evidence="20">
    <location>
        <begin position="21"/>
        <end position="307"/>
    </location>
</feature>
<evidence type="ECO:0000259" key="21">
    <source>
        <dbReference type="PROSITE" id="PS51914"/>
    </source>
</evidence>
<dbReference type="InterPro" id="IPR018939">
    <property type="entry name" value="Autophagy-rel_prot_27"/>
</dbReference>
<dbReference type="InterPro" id="IPR009011">
    <property type="entry name" value="Man6P_isomerase_rcpt-bd_dom_sf"/>
</dbReference>
<comment type="subcellular location">
    <subcellularLocation>
        <location evidence="2">Cytoplasmic vesicle membrane</location>
        <topology evidence="2">Single-pass type I membrane protein</topology>
    </subcellularLocation>
    <subcellularLocation>
        <location evidence="4">Golgi apparatus membrane</location>
        <topology evidence="4">Single-pass type I membrane protein</topology>
    </subcellularLocation>
    <subcellularLocation>
        <location evidence="1">Mitochondrion membrane</location>
        <topology evidence="1">Single-pass membrane protein</topology>
    </subcellularLocation>
    <subcellularLocation>
        <location evidence="3">Preautophagosomal structure membrane</location>
        <topology evidence="3">Single-pass type I membrane protein</topology>
    </subcellularLocation>
</comment>
<evidence type="ECO:0000256" key="5">
    <source>
        <dbReference type="ARBA" id="ARBA00005363"/>
    </source>
</evidence>
<dbReference type="GO" id="GO:0034045">
    <property type="term" value="C:phagophore assembly site membrane"/>
    <property type="evidence" value="ECO:0007669"/>
    <property type="project" value="UniProtKB-SubCell"/>
</dbReference>